<dbReference type="Proteomes" id="UP000019486">
    <property type="component" value="Unassembled WGS sequence"/>
</dbReference>
<proteinExistence type="predicted"/>
<feature type="domain" description="GST C-terminal" evidence="3">
    <location>
        <begin position="94"/>
        <end position="250"/>
    </location>
</feature>
<dbReference type="Pfam" id="PF13410">
    <property type="entry name" value="GST_C_2"/>
    <property type="match status" value="1"/>
</dbReference>
<keyword evidence="5" id="KW-1185">Reference proteome</keyword>
<dbReference type="InterPro" id="IPR004045">
    <property type="entry name" value="Glutathione_S-Trfase_N"/>
</dbReference>
<reference evidence="4 5" key="1">
    <citation type="submission" date="2013-08" db="EMBL/GenBank/DDBJ databases">
        <title>The genome sequence of Skermanella stibiiresistens.</title>
        <authorList>
            <person name="Zhu W."/>
            <person name="Wang G."/>
        </authorList>
    </citation>
    <scope>NUCLEOTIDE SEQUENCE [LARGE SCALE GENOMIC DNA]</scope>
    <source>
        <strain evidence="4 5">SB22</strain>
    </source>
</reference>
<sequence>MSAEGSVVDYELFWVSGSPYAWRVQLALEYKGVPYASRRMDSAQLAERSLAFLHLNPRGKVPVLKTGNGALHESVAIIAFLDRAHPAVPLFGQTAREHGRIWQRVSEFENYTRDLFDVEIVRPLLRGHAKDDPEAMRVSAARAYDALGWMEQALSVVPYLAGDDLTAADIVALPNIQMLRRVGARPEAIEMALGLEDLGARLPALGAWLSRIEPCGATTLLIRRTGGVEGAGSAHAMYGSEEAELPRWPAALAQGTRPANWLLVSDRSRSHRAGLRQAQNHPARHRRQIRRGSLGGHRLHPRPLPSTRMRKLHKTLEICRLTRNRTSRLPDFPLRLIPGLTLP</sequence>
<dbReference type="PROSITE" id="PS50404">
    <property type="entry name" value="GST_NTER"/>
    <property type="match status" value="1"/>
</dbReference>
<dbReference type="InterPro" id="IPR036249">
    <property type="entry name" value="Thioredoxin-like_sf"/>
</dbReference>
<dbReference type="SFLD" id="SFLDG00358">
    <property type="entry name" value="Main_(cytGST)"/>
    <property type="match status" value="1"/>
</dbReference>
<dbReference type="STRING" id="1385369.N825_16370"/>
<comment type="caution">
    <text evidence="4">The sequence shown here is derived from an EMBL/GenBank/DDBJ whole genome shotgun (WGS) entry which is preliminary data.</text>
</comment>
<dbReference type="PROSITE" id="PS50405">
    <property type="entry name" value="GST_CTER"/>
    <property type="match status" value="1"/>
</dbReference>
<dbReference type="Gene3D" id="3.40.30.10">
    <property type="entry name" value="Glutaredoxin"/>
    <property type="match status" value="1"/>
</dbReference>
<dbReference type="SUPFAM" id="SSF52833">
    <property type="entry name" value="Thioredoxin-like"/>
    <property type="match status" value="1"/>
</dbReference>
<dbReference type="PANTHER" id="PTHR44051:SF8">
    <property type="entry name" value="GLUTATHIONE S-TRANSFERASE GSTA"/>
    <property type="match status" value="1"/>
</dbReference>
<dbReference type="EMBL" id="AVFL01000024">
    <property type="protein sequence ID" value="EWY37625.1"/>
    <property type="molecule type" value="Genomic_DNA"/>
</dbReference>
<dbReference type="PANTHER" id="PTHR44051">
    <property type="entry name" value="GLUTATHIONE S-TRANSFERASE-RELATED"/>
    <property type="match status" value="1"/>
</dbReference>
<evidence type="ECO:0000256" key="1">
    <source>
        <dbReference type="SAM" id="MobiDB-lite"/>
    </source>
</evidence>
<dbReference type="InterPro" id="IPR036282">
    <property type="entry name" value="Glutathione-S-Trfase_C_sf"/>
</dbReference>
<name>W9GUS6_9PROT</name>
<dbReference type="Gene3D" id="1.20.1050.10">
    <property type="match status" value="1"/>
</dbReference>
<dbReference type="InterPro" id="IPR040079">
    <property type="entry name" value="Glutathione_S-Trfase"/>
</dbReference>
<keyword evidence="4" id="KW-0808">Transferase</keyword>
<dbReference type="GO" id="GO:0016740">
    <property type="term" value="F:transferase activity"/>
    <property type="evidence" value="ECO:0007669"/>
    <property type="project" value="UniProtKB-KW"/>
</dbReference>
<evidence type="ECO:0000259" key="3">
    <source>
        <dbReference type="PROSITE" id="PS50405"/>
    </source>
</evidence>
<dbReference type="AlphaFoldDB" id="W9GUS6"/>
<evidence type="ECO:0000259" key="2">
    <source>
        <dbReference type="PROSITE" id="PS50404"/>
    </source>
</evidence>
<dbReference type="InterPro" id="IPR010987">
    <property type="entry name" value="Glutathione-S-Trfase_C-like"/>
</dbReference>
<dbReference type="RefSeq" id="WP_198038898.1">
    <property type="nucleotide sequence ID" value="NZ_AVFL01000024.1"/>
</dbReference>
<dbReference type="CDD" id="cd00570">
    <property type="entry name" value="GST_N_family"/>
    <property type="match status" value="1"/>
</dbReference>
<dbReference type="SFLD" id="SFLDS00019">
    <property type="entry name" value="Glutathione_Transferase_(cytos"/>
    <property type="match status" value="1"/>
</dbReference>
<dbReference type="Pfam" id="PF13417">
    <property type="entry name" value="GST_N_3"/>
    <property type="match status" value="1"/>
</dbReference>
<accession>W9GUS6</accession>
<gene>
    <name evidence="4" type="ORF">N825_16370</name>
</gene>
<evidence type="ECO:0000313" key="5">
    <source>
        <dbReference type="Proteomes" id="UP000019486"/>
    </source>
</evidence>
<organism evidence="4 5">
    <name type="scientific">Skermanella stibiiresistens SB22</name>
    <dbReference type="NCBI Taxonomy" id="1385369"/>
    <lineage>
        <taxon>Bacteria</taxon>
        <taxon>Pseudomonadati</taxon>
        <taxon>Pseudomonadota</taxon>
        <taxon>Alphaproteobacteria</taxon>
        <taxon>Rhodospirillales</taxon>
        <taxon>Azospirillaceae</taxon>
        <taxon>Skermanella</taxon>
    </lineage>
</organism>
<evidence type="ECO:0000313" key="4">
    <source>
        <dbReference type="EMBL" id="EWY37625.1"/>
    </source>
</evidence>
<feature type="domain" description="GST N-terminal" evidence="2">
    <location>
        <begin position="8"/>
        <end position="89"/>
    </location>
</feature>
<feature type="region of interest" description="Disordered" evidence="1">
    <location>
        <begin position="274"/>
        <end position="305"/>
    </location>
</feature>
<protein>
    <submittedName>
        <fullName evidence="4">Glutathione S-transferase</fullName>
    </submittedName>
</protein>
<dbReference type="SUPFAM" id="SSF47616">
    <property type="entry name" value="GST C-terminal domain-like"/>
    <property type="match status" value="1"/>
</dbReference>